<dbReference type="GO" id="GO:0003700">
    <property type="term" value="F:DNA-binding transcription factor activity"/>
    <property type="evidence" value="ECO:0007669"/>
    <property type="project" value="TreeGrafter"/>
</dbReference>
<organism evidence="5 6">
    <name type="scientific">Gordonia westfalica</name>
    <dbReference type="NCBI Taxonomy" id="158898"/>
    <lineage>
        <taxon>Bacteria</taxon>
        <taxon>Bacillati</taxon>
        <taxon>Actinomycetota</taxon>
        <taxon>Actinomycetes</taxon>
        <taxon>Mycobacteriales</taxon>
        <taxon>Gordoniaceae</taxon>
        <taxon>Gordonia</taxon>
    </lineage>
</organism>
<feature type="DNA-binding region" description="H-T-H motif" evidence="2">
    <location>
        <begin position="246"/>
        <end position="265"/>
    </location>
</feature>
<dbReference type="InterPro" id="IPR050109">
    <property type="entry name" value="HTH-type_TetR-like_transc_reg"/>
</dbReference>
<dbReference type="AlphaFoldDB" id="A0A1H2I6L8"/>
<dbReference type="GO" id="GO:0000976">
    <property type="term" value="F:transcription cis-regulatory region binding"/>
    <property type="evidence" value="ECO:0007669"/>
    <property type="project" value="TreeGrafter"/>
</dbReference>
<dbReference type="Gene3D" id="1.10.357.10">
    <property type="entry name" value="Tetracycline Repressor, domain 2"/>
    <property type="match status" value="2"/>
</dbReference>
<dbReference type="Proteomes" id="UP000183180">
    <property type="component" value="Unassembled WGS sequence"/>
</dbReference>
<dbReference type="OrthoDB" id="4456617at2"/>
<name>A0A1H2I6L8_9ACTN</name>
<proteinExistence type="predicted"/>
<reference evidence="5 6" key="1">
    <citation type="submission" date="2016-10" db="EMBL/GenBank/DDBJ databases">
        <authorList>
            <person name="de Groot N.N."/>
        </authorList>
    </citation>
    <scope>NUCLEOTIDE SEQUENCE [LARGE SCALE GENOMIC DNA]</scope>
    <source>
        <strain evidence="5 6">DSM 44215</strain>
    </source>
</reference>
<evidence type="ECO:0000313" key="6">
    <source>
        <dbReference type="Proteomes" id="UP000183180"/>
    </source>
</evidence>
<gene>
    <name evidence="5" type="ORF">SAMN04488548_134895</name>
</gene>
<protein>
    <submittedName>
        <fullName evidence="5">DNA-binding transcriptional regulator, AcrR family</fullName>
    </submittedName>
</protein>
<dbReference type="Pfam" id="PF00440">
    <property type="entry name" value="TetR_N"/>
    <property type="match status" value="2"/>
</dbReference>
<evidence type="ECO:0000256" key="1">
    <source>
        <dbReference type="ARBA" id="ARBA00023125"/>
    </source>
</evidence>
<dbReference type="PRINTS" id="PR00455">
    <property type="entry name" value="HTHTETR"/>
</dbReference>
<evidence type="ECO:0000256" key="3">
    <source>
        <dbReference type="SAM" id="MobiDB-lite"/>
    </source>
</evidence>
<dbReference type="PANTHER" id="PTHR30055:SF237">
    <property type="entry name" value="TRANSCRIPTIONAL REPRESSOR MCE3R"/>
    <property type="match status" value="1"/>
</dbReference>
<evidence type="ECO:0000256" key="2">
    <source>
        <dbReference type="PROSITE-ProRule" id="PRU00335"/>
    </source>
</evidence>
<dbReference type="PROSITE" id="PS50977">
    <property type="entry name" value="HTH_TETR_2"/>
    <property type="match status" value="2"/>
</dbReference>
<dbReference type="PANTHER" id="PTHR30055">
    <property type="entry name" value="HTH-TYPE TRANSCRIPTIONAL REGULATOR RUTR"/>
    <property type="match status" value="1"/>
</dbReference>
<dbReference type="InterPro" id="IPR009057">
    <property type="entry name" value="Homeodomain-like_sf"/>
</dbReference>
<dbReference type="Gene3D" id="1.10.10.60">
    <property type="entry name" value="Homeodomain-like"/>
    <property type="match status" value="2"/>
</dbReference>
<feature type="domain" description="HTH tetR-type" evidence="4">
    <location>
        <begin position="23"/>
        <end position="83"/>
    </location>
</feature>
<feature type="domain" description="HTH tetR-type" evidence="4">
    <location>
        <begin position="223"/>
        <end position="283"/>
    </location>
</feature>
<feature type="region of interest" description="Disordered" evidence="3">
    <location>
        <begin position="1"/>
        <end position="25"/>
    </location>
</feature>
<dbReference type="EMBL" id="FNLM01000034">
    <property type="protein sequence ID" value="SDU39586.1"/>
    <property type="molecule type" value="Genomic_DNA"/>
</dbReference>
<dbReference type="InterPro" id="IPR023772">
    <property type="entry name" value="DNA-bd_HTH_TetR-type_CS"/>
</dbReference>
<dbReference type="STRING" id="158898.SAMN04488548_134895"/>
<dbReference type="PROSITE" id="PS01081">
    <property type="entry name" value="HTH_TETR_1"/>
    <property type="match status" value="1"/>
</dbReference>
<dbReference type="RefSeq" id="WP_074849288.1">
    <property type="nucleotide sequence ID" value="NZ_FNLM01000034.1"/>
</dbReference>
<feature type="DNA-binding region" description="H-T-H motif" evidence="2">
    <location>
        <begin position="46"/>
        <end position="65"/>
    </location>
</feature>
<dbReference type="InterPro" id="IPR001647">
    <property type="entry name" value="HTH_TetR"/>
</dbReference>
<evidence type="ECO:0000313" key="5">
    <source>
        <dbReference type="EMBL" id="SDU39586.1"/>
    </source>
</evidence>
<evidence type="ECO:0000259" key="4">
    <source>
        <dbReference type="PROSITE" id="PS50977"/>
    </source>
</evidence>
<keyword evidence="1 2" id="KW-0238">DNA-binding</keyword>
<dbReference type="SUPFAM" id="SSF46689">
    <property type="entry name" value="Homeodomain-like"/>
    <property type="match status" value="2"/>
</dbReference>
<accession>A0A1H2I6L8</accession>
<sequence length="411" mass="45232">MSSPPLDPESVSGSTAGRSTPRGPRAEQIIRAATTLFQEAGYRNVSIEQIGAAVGLTGPAVYRHFPGKHEILVQALLTQVDLLDELVREADEYSETPEAQLWRFLDRLGDLTANHDVSILWRREQRHLRPTQLEQMRGYFTRFSDYIADKVAAARPDLSTDDARLLGFTVLSLYSNTSVIRGSMAPVRVMQIQRAIARSIVDCTPPPVGTGVTAPAPSGRRPAGRHERILDAATDLFAERGFHDVRIDDIARAADISVATFYQQIPGKTEVLRAILIRGLEGMLYLTTHALRDVDPRHALDVLISIHVEQSLGVHGRIIPVFTRDIVYLPDADQETSRSAQREYIAEWVTAIRARAAELTDADAAALTRAFLGVAGDIVQSPELRERPGITEDLTTLANRILLPAGLLSNS</sequence>